<evidence type="ECO:0000259" key="21">
    <source>
        <dbReference type="PROSITE" id="PS51171"/>
    </source>
</evidence>
<evidence type="ECO:0000256" key="6">
    <source>
        <dbReference type="ARBA" id="ARBA00012404"/>
    </source>
</evidence>
<keyword evidence="11" id="KW-0057">Aromatic amino acid biosynthesis</keyword>
<evidence type="ECO:0000256" key="4">
    <source>
        <dbReference type="ARBA" id="ARBA00004741"/>
    </source>
</evidence>
<dbReference type="InterPro" id="IPR036979">
    <property type="entry name" value="CM_dom_sf"/>
</dbReference>
<dbReference type="Pfam" id="PF01817">
    <property type="entry name" value="CM_2"/>
    <property type="match status" value="1"/>
</dbReference>
<dbReference type="SUPFAM" id="SSF48600">
    <property type="entry name" value="Chorismate mutase II"/>
    <property type="match status" value="1"/>
</dbReference>
<protein>
    <recommendedName>
        <fullName evidence="8">Bifunctional chorismate mutase/prephenate dehydratase</fullName>
        <ecNumber evidence="7">4.2.1.51</ecNumber>
        <ecNumber evidence="6">5.4.99.5</ecNumber>
    </recommendedName>
    <alternativeName>
        <fullName evidence="17">Chorismate mutase-prephenate dehydratase</fullName>
    </alternativeName>
    <alternativeName>
        <fullName evidence="16">p-protein</fullName>
    </alternativeName>
</protein>
<dbReference type="SUPFAM" id="SSF55021">
    <property type="entry name" value="ACT-like"/>
    <property type="match status" value="1"/>
</dbReference>
<feature type="domain" description="Prephenate dehydratase" evidence="21">
    <location>
        <begin position="95"/>
        <end position="270"/>
    </location>
</feature>
<name>A0A937LCJ6_9GAMM</name>
<dbReference type="Proteomes" id="UP000744438">
    <property type="component" value="Unassembled WGS sequence"/>
</dbReference>
<comment type="catalytic activity">
    <reaction evidence="18">
        <text>prephenate + H(+) = 3-phenylpyruvate + CO2 + H2O</text>
        <dbReference type="Rhea" id="RHEA:21648"/>
        <dbReference type="ChEBI" id="CHEBI:15377"/>
        <dbReference type="ChEBI" id="CHEBI:15378"/>
        <dbReference type="ChEBI" id="CHEBI:16526"/>
        <dbReference type="ChEBI" id="CHEBI:18005"/>
        <dbReference type="ChEBI" id="CHEBI:29934"/>
        <dbReference type="EC" id="4.2.1.51"/>
    </reaction>
</comment>
<keyword evidence="14 23" id="KW-0456">Lyase</keyword>
<evidence type="ECO:0000256" key="14">
    <source>
        <dbReference type="ARBA" id="ARBA00023239"/>
    </source>
</evidence>
<dbReference type="FunFam" id="3.40.190.10:FF:000034">
    <property type="entry name" value="Chorismate mutase/prephenate dehydratase"/>
    <property type="match status" value="1"/>
</dbReference>
<comment type="pathway">
    <text evidence="4">Amino-acid biosynthesis; L-phenylalanine biosynthesis; phenylpyruvate from prephenate: step 1/1.</text>
</comment>
<dbReference type="FunFam" id="3.40.190.10:FF:000029">
    <property type="entry name" value="Chorismate mutase/Prephenate dehydratase"/>
    <property type="match status" value="1"/>
</dbReference>
<reference evidence="23" key="1">
    <citation type="submission" date="2020-10" db="EMBL/GenBank/DDBJ databases">
        <title>Microbiome of the Black Sea water column analyzed by genome centric metagenomics.</title>
        <authorList>
            <person name="Cabello-Yeves P.J."/>
            <person name="Callieri C."/>
            <person name="Picazo A."/>
            <person name="Mehrshad M."/>
            <person name="Haro-Moreno J.M."/>
            <person name="Roda-Garcia J."/>
            <person name="Dzembekova N."/>
            <person name="Slabakova V."/>
            <person name="Slabakova N."/>
            <person name="Moncheva S."/>
            <person name="Rodriguez-Valera F."/>
        </authorList>
    </citation>
    <scope>NUCLEOTIDE SEQUENCE</scope>
    <source>
        <strain evidence="23">BS307-5m-G49</strain>
    </source>
</reference>
<evidence type="ECO:0000256" key="1">
    <source>
        <dbReference type="ARBA" id="ARBA00000824"/>
    </source>
</evidence>
<dbReference type="GO" id="GO:0046417">
    <property type="term" value="P:chorismate metabolic process"/>
    <property type="evidence" value="ECO:0007669"/>
    <property type="project" value="InterPro"/>
</dbReference>
<dbReference type="Pfam" id="PF00800">
    <property type="entry name" value="PDT"/>
    <property type="match status" value="1"/>
</dbReference>
<gene>
    <name evidence="23" type="primary">pheA</name>
    <name evidence="23" type="ORF">ISQ63_02535</name>
</gene>
<evidence type="ECO:0000256" key="2">
    <source>
        <dbReference type="ARBA" id="ARBA00002364"/>
    </source>
</evidence>
<dbReference type="InterPro" id="IPR002912">
    <property type="entry name" value="ACT_dom"/>
</dbReference>
<comment type="subcellular location">
    <subcellularLocation>
        <location evidence="3">Cytoplasm</location>
    </subcellularLocation>
</comment>
<evidence type="ECO:0000256" key="7">
    <source>
        <dbReference type="ARBA" id="ARBA00013147"/>
    </source>
</evidence>
<evidence type="ECO:0000313" key="23">
    <source>
        <dbReference type="EMBL" id="MBL6811744.1"/>
    </source>
</evidence>
<dbReference type="PROSITE" id="PS51168">
    <property type="entry name" value="CHORISMATE_MUT_2"/>
    <property type="match status" value="1"/>
</dbReference>
<dbReference type="GO" id="GO:0004106">
    <property type="term" value="F:chorismate mutase activity"/>
    <property type="evidence" value="ECO:0007669"/>
    <property type="project" value="UniProtKB-EC"/>
</dbReference>
<dbReference type="PROSITE" id="PS51171">
    <property type="entry name" value="PREPHENATE_DEHYDR_3"/>
    <property type="match status" value="1"/>
</dbReference>
<evidence type="ECO:0000256" key="17">
    <source>
        <dbReference type="ARBA" id="ARBA00031520"/>
    </source>
</evidence>
<dbReference type="GO" id="GO:0009094">
    <property type="term" value="P:L-phenylalanine biosynthetic process"/>
    <property type="evidence" value="ECO:0007669"/>
    <property type="project" value="UniProtKB-KW"/>
</dbReference>
<dbReference type="InterPro" id="IPR010957">
    <property type="entry name" value="G/b/e-P-prot_chorismate_mutase"/>
</dbReference>
<dbReference type="CDD" id="cd13630">
    <property type="entry name" value="PBP2_PDT_1"/>
    <property type="match status" value="1"/>
</dbReference>
<keyword evidence="10" id="KW-0028">Amino-acid biosynthesis</keyword>
<sequence length="362" mass="40967">MAEKNLPNNLSDNRKEIDQIDQKLLNLIHERSKLVINAGEIKKKSGDKTFYKPDREASLIKTLQNKNKSSIPTENIKFIFKEIISACFTLEKKIKVYYLGPKGTFSEIATTTHFGSSVEKVETENILDIFKEVAKDKNSYGMLPFENSIEGMVNQSLDNLIESNLKICSELELPIEHCLISFEKNIKKINTIYGHPQAIAQCRNWLSKNLPRVKIVEAESSAKAAQLIKNKSGKGSIGPKKISEIYSLNLLKEKIQDQISNTTRFLVIGNEHPGKTSDDKTSISLSLKNEQGALLKVLQIVNKNKINLTNILSRPVKKNKWQYSFFLEFSGHASDKNVLKLFKELQKVSYDLKVLGSYPAAY</sequence>
<evidence type="ECO:0000259" key="20">
    <source>
        <dbReference type="PROSITE" id="PS51168"/>
    </source>
</evidence>
<evidence type="ECO:0000256" key="13">
    <source>
        <dbReference type="ARBA" id="ARBA00023235"/>
    </source>
</evidence>
<dbReference type="Gene3D" id="1.20.59.10">
    <property type="entry name" value="Chorismate mutase"/>
    <property type="match status" value="1"/>
</dbReference>
<dbReference type="Pfam" id="PF01842">
    <property type="entry name" value="ACT"/>
    <property type="match status" value="1"/>
</dbReference>
<comment type="pathway">
    <text evidence="5">Metabolic intermediate biosynthesis; prephenate biosynthesis; prephenate from chorismate: step 1/1.</text>
</comment>
<evidence type="ECO:0000256" key="16">
    <source>
        <dbReference type="ARBA" id="ARBA00031175"/>
    </source>
</evidence>
<evidence type="ECO:0000313" key="24">
    <source>
        <dbReference type="Proteomes" id="UP000744438"/>
    </source>
</evidence>
<dbReference type="EMBL" id="JADHQC010000010">
    <property type="protein sequence ID" value="MBL6811744.1"/>
    <property type="molecule type" value="Genomic_DNA"/>
</dbReference>
<dbReference type="EC" id="4.2.1.51" evidence="7"/>
<dbReference type="SMART" id="SM00830">
    <property type="entry name" value="CM_2"/>
    <property type="match status" value="1"/>
</dbReference>
<evidence type="ECO:0000259" key="22">
    <source>
        <dbReference type="PROSITE" id="PS51671"/>
    </source>
</evidence>
<evidence type="ECO:0000256" key="8">
    <source>
        <dbReference type="ARBA" id="ARBA00014401"/>
    </source>
</evidence>
<evidence type="ECO:0000256" key="3">
    <source>
        <dbReference type="ARBA" id="ARBA00004496"/>
    </source>
</evidence>
<feature type="domain" description="ACT" evidence="22">
    <location>
        <begin position="282"/>
        <end position="359"/>
    </location>
</feature>
<feature type="domain" description="Chorismate mutase" evidence="20">
    <location>
        <begin position="4"/>
        <end position="95"/>
    </location>
</feature>
<dbReference type="InterPro" id="IPR045865">
    <property type="entry name" value="ACT-like_dom_sf"/>
</dbReference>
<proteinExistence type="predicted"/>
<dbReference type="NCBIfam" id="NF008865">
    <property type="entry name" value="PRK11898.1"/>
    <property type="match status" value="1"/>
</dbReference>
<dbReference type="PANTHER" id="PTHR21022">
    <property type="entry name" value="PREPHENATE DEHYDRATASE P PROTEIN"/>
    <property type="match status" value="1"/>
</dbReference>
<keyword evidence="12" id="KW-0584">Phenylalanine biosynthesis</keyword>
<dbReference type="GO" id="GO:0005737">
    <property type="term" value="C:cytoplasm"/>
    <property type="evidence" value="ECO:0007669"/>
    <property type="project" value="UniProtKB-SubCell"/>
</dbReference>
<dbReference type="Gene3D" id="3.40.190.10">
    <property type="entry name" value="Periplasmic binding protein-like II"/>
    <property type="match status" value="2"/>
</dbReference>
<dbReference type="SUPFAM" id="SSF53850">
    <property type="entry name" value="Periplasmic binding protein-like II"/>
    <property type="match status" value="1"/>
</dbReference>
<dbReference type="PANTHER" id="PTHR21022:SF19">
    <property type="entry name" value="PREPHENATE DEHYDRATASE-RELATED"/>
    <property type="match status" value="1"/>
</dbReference>
<dbReference type="Gene3D" id="3.30.70.260">
    <property type="match status" value="1"/>
</dbReference>
<keyword evidence="13" id="KW-0413">Isomerase</keyword>
<keyword evidence="15" id="KW-0511">Multifunctional enzyme</keyword>
<dbReference type="PROSITE" id="PS00857">
    <property type="entry name" value="PREPHENATE_DEHYDR_1"/>
    <property type="match status" value="1"/>
</dbReference>
<dbReference type="PROSITE" id="PS51671">
    <property type="entry name" value="ACT"/>
    <property type="match status" value="1"/>
</dbReference>
<comment type="catalytic activity">
    <reaction evidence="1">
        <text>chorismate = prephenate</text>
        <dbReference type="Rhea" id="RHEA:13897"/>
        <dbReference type="ChEBI" id="CHEBI:29748"/>
        <dbReference type="ChEBI" id="CHEBI:29934"/>
        <dbReference type="EC" id="5.4.99.5"/>
    </reaction>
</comment>
<dbReference type="InterPro" id="IPR001086">
    <property type="entry name" value="Preph_deHydtase"/>
</dbReference>
<evidence type="ECO:0000256" key="5">
    <source>
        <dbReference type="ARBA" id="ARBA00004817"/>
    </source>
</evidence>
<evidence type="ECO:0000256" key="9">
    <source>
        <dbReference type="ARBA" id="ARBA00022490"/>
    </source>
</evidence>
<dbReference type="InterPro" id="IPR002701">
    <property type="entry name" value="CM_II_prokaryot"/>
</dbReference>
<evidence type="ECO:0000256" key="18">
    <source>
        <dbReference type="ARBA" id="ARBA00047848"/>
    </source>
</evidence>
<evidence type="ECO:0000256" key="15">
    <source>
        <dbReference type="ARBA" id="ARBA00023268"/>
    </source>
</evidence>
<organism evidence="23 24">
    <name type="scientific">SAR86 cluster bacterium</name>
    <dbReference type="NCBI Taxonomy" id="2030880"/>
    <lineage>
        <taxon>Bacteria</taxon>
        <taxon>Pseudomonadati</taxon>
        <taxon>Pseudomonadota</taxon>
        <taxon>Gammaproteobacteria</taxon>
        <taxon>SAR86 cluster</taxon>
    </lineage>
</organism>
<dbReference type="AlphaFoldDB" id="A0A937LCJ6"/>
<dbReference type="CDD" id="cd04905">
    <property type="entry name" value="ACT_CM-PDT"/>
    <property type="match status" value="1"/>
</dbReference>
<dbReference type="NCBIfam" id="TIGR01807">
    <property type="entry name" value="CM_P2"/>
    <property type="match status" value="1"/>
</dbReference>
<dbReference type="InterPro" id="IPR018528">
    <property type="entry name" value="Preph_deHydtase_CS"/>
</dbReference>
<dbReference type="InterPro" id="IPR008242">
    <property type="entry name" value="Chor_mutase/pphenate_deHydtase"/>
</dbReference>
<keyword evidence="9" id="KW-0963">Cytoplasm</keyword>
<dbReference type="InterPro" id="IPR036263">
    <property type="entry name" value="Chorismate_II_sf"/>
</dbReference>
<evidence type="ECO:0000256" key="10">
    <source>
        <dbReference type="ARBA" id="ARBA00022605"/>
    </source>
</evidence>
<feature type="site" description="Essential for prephenate dehydratase activity" evidence="19">
    <location>
        <position position="263"/>
    </location>
</feature>
<dbReference type="EC" id="5.4.99.5" evidence="6"/>
<comment type="caution">
    <text evidence="23">The sequence shown here is derived from an EMBL/GenBank/DDBJ whole genome shotgun (WGS) entry which is preliminary data.</text>
</comment>
<evidence type="ECO:0000256" key="12">
    <source>
        <dbReference type="ARBA" id="ARBA00023222"/>
    </source>
</evidence>
<comment type="function">
    <text evidence="2">Catalyzes the Claisen rearrangement of chorismate to prephenate and the decarboxylation/dehydration of prephenate to phenylpyruvate.</text>
</comment>
<dbReference type="GO" id="GO:0004664">
    <property type="term" value="F:prephenate dehydratase activity"/>
    <property type="evidence" value="ECO:0007669"/>
    <property type="project" value="UniProtKB-EC"/>
</dbReference>
<evidence type="ECO:0000256" key="19">
    <source>
        <dbReference type="PIRSR" id="PIRSR001500-2"/>
    </source>
</evidence>
<accession>A0A937LCJ6</accession>
<dbReference type="PIRSF" id="PIRSF001500">
    <property type="entry name" value="Chor_mut_pdt_Ppr"/>
    <property type="match status" value="1"/>
</dbReference>
<evidence type="ECO:0000256" key="11">
    <source>
        <dbReference type="ARBA" id="ARBA00023141"/>
    </source>
</evidence>